<dbReference type="EMBL" id="JAEDXG010000360">
    <property type="protein sequence ID" value="MBH9702942.1"/>
    <property type="molecule type" value="Genomic_DNA"/>
</dbReference>
<dbReference type="Proteomes" id="UP000645612">
    <property type="component" value="Unassembled WGS sequence"/>
</dbReference>
<evidence type="ECO:0000313" key="3">
    <source>
        <dbReference type="Proteomes" id="UP000645612"/>
    </source>
</evidence>
<sequence length="92" mass="10208">VSMGLGPLMAIYQARFLKYLHARGIADTSKRKVWVFCGDGEMDEPESLGAIALAAREKLDNLIFVVNCNLQRLDGPVRGNGKIIQELEGDFR</sequence>
<protein>
    <submittedName>
        <fullName evidence="2">Pyruvate dehydrogenase (Acetyl-transferring), homodimeric type</fullName>
    </submittedName>
</protein>
<name>A0A8I1DT78_BURCE</name>
<dbReference type="InterPro" id="IPR051157">
    <property type="entry name" value="PDH/Transketolase"/>
</dbReference>
<gene>
    <name evidence="2" type="primary">aceE</name>
    <name evidence="2" type="ORF">JAO13_41740</name>
</gene>
<reference evidence="2" key="1">
    <citation type="submission" date="2020-12" db="EMBL/GenBank/DDBJ databases">
        <title>Burkholderia cepacia complex in Mexico.</title>
        <authorList>
            <person name="Estrada P."/>
        </authorList>
    </citation>
    <scope>NUCLEOTIDE SEQUENCE</scope>
    <source>
        <strain evidence="2">871</strain>
    </source>
</reference>
<accession>A0A8I1DT78</accession>
<keyword evidence="2" id="KW-0670">Pyruvate</keyword>
<dbReference type="PANTHER" id="PTHR43825">
    <property type="entry name" value="PYRUVATE DEHYDROGENASE E1 COMPONENT"/>
    <property type="match status" value="1"/>
</dbReference>
<dbReference type="InterPro" id="IPR005474">
    <property type="entry name" value="Transketolase_N"/>
</dbReference>
<dbReference type="SUPFAM" id="SSF52518">
    <property type="entry name" value="Thiamin diphosphate-binding fold (THDP-binding)"/>
    <property type="match status" value="1"/>
</dbReference>
<dbReference type="Gene3D" id="3.40.50.970">
    <property type="match status" value="1"/>
</dbReference>
<feature type="non-terminal residue" evidence="2">
    <location>
        <position position="1"/>
    </location>
</feature>
<feature type="domain" description="Transketolase N-terminal" evidence="1">
    <location>
        <begin position="9"/>
        <end position="78"/>
    </location>
</feature>
<dbReference type="AlphaFoldDB" id="A0A8I1DT78"/>
<dbReference type="InterPro" id="IPR029061">
    <property type="entry name" value="THDP-binding"/>
</dbReference>
<dbReference type="Pfam" id="PF00456">
    <property type="entry name" value="Transketolase_N"/>
    <property type="match status" value="1"/>
</dbReference>
<feature type="non-terminal residue" evidence="2">
    <location>
        <position position="92"/>
    </location>
</feature>
<organism evidence="2 3">
    <name type="scientific">Burkholderia cepacia</name>
    <name type="common">Pseudomonas cepacia</name>
    <dbReference type="NCBI Taxonomy" id="292"/>
    <lineage>
        <taxon>Bacteria</taxon>
        <taxon>Pseudomonadati</taxon>
        <taxon>Pseudomonadota</taxon>
        <taxon>Betaproteobacteria</taxon>
        <taxon>Burkholderiales</taxon>
        <taxon>Burkholderiaceae</taxon>
        <taxon>Burkholderia</taxon>
        <taxon>Burkholderia cepacia complex</taxon>
    </lineage>
</organism>
<dbReference type="PANTHER" id="PTHR43825:SF3">
    <property type="entry name" value="PYRUVATE DEHYDROGENASE E1 COMPONENT"/>
    <property type="match status" value="1"/>
</dbReference>
<evidence type="ECO:0000259" key="1">
    <source>
        <dbReference type="Pfam" id="PF00456"/>
    </source>
</evidence>
<comment type="caution">
    <text evidence="2">The sequence shown here is derived from an EMBL/GenBank/DDBJ whole genome shotgun (WGS) entry which is preliminary data.</text>
</comment>
<evidence type="ECO:0000313" key="2">
    <source>
        <dbReference type="EMBL" id="MBH9702942.1"/>
    </source>
</evidence>
<proteinExistence type="predicted"/>